<protein>
    <submittedName>
        <fullName evidence="1">Uncharacterized protein</fullName>
    </submittedName>
</protein>
<dbReference type="Proteomes" id="UP001241377">
    <property type="component" value="Unassembled WGS sequence"/>
</dbReference>
<gene>
    <name evidence="1" type="ORF">QFC19_006299</name>
</gene>
<sequence length="72" mass="7798">MQDTPLCVASLSSEVPVLDLDDPSHPDTSFKPVLGAPPEWDIPRSPGFLAWHQEALGKGVSTVWRTSEPTSL</sequence>
<proteinExistence type="predicted"/>
<accession>A0ACC2VIU6</accession>
<dbReference type="EMBL" id="JASBWR010000075">
    <property type="protein sequence ID" value="KAJ9098531.1"/>
    <property type="molecule type" value="Genomic_DNA"/>
</dbReference>
<evidence type="ECO:0000313" key="2">
    <source>
        <dbReference type="Proteomes" id="UP001241377"/>
    </source>
</evidence>
<organism evidence="1 2">
    <name type="scientific">Naganishia cerealis</name>
    <dbReference type="NCBI Taxonomy" id="610337"/>
    <lineage>
        <taxon>Eukaryota</taxon>
        <taxon>Fungi</taxon>
        <taxon>Dikarya</taxon>
        <taxon>Basidiomycota</taxon>
        <taxon>Agaricomycotina</taxon>
        <taxon>Tremellomycetes</taxon>
        <taxon>Filobasidiales</taxon>
        <taxon>Filobasidiaceae</taxon>
        <taxon>Naganishia</taxon>
    </lineage>
</organism>
<name>A0ACC2VIU6_9TREE</name>
<evidence type="ECO:0000313" key="1">
    <source>
        <dbReference type="EMBL" id="KAJ9098531.1"/>
    </source>
</evidence>
<keyword evidence="2" id="KW-1185">Reference proteome</keyword>
<comment type="caution">
    <text evidence="1">The sequence shown here is derived from an EMBL/GenBank/DDBJ whole genome shotgun (WGS) entry which is preliminary data.</text>
</comment>
<reference evidence="1" key="1">
    <citation type="submission" date="2023-04" db="EMBL/GenBank/DDBJ databases">
        <title>Draft Genome sequencing of Naganishia species isolated from polar environments using Oxford Nanopore Technology.</title>
        <authorList>
            <person name="Leo P."/>
            <person name="Venkateswaran K."/>
        </authorList>
    </citation>
    <scope>NUCLEOTIDE SEQUENCE</scope>
    <source>
        <strain evidence="1">MNA-CCFEE 5261</strain>
    </source>
</reference>